<sequence>MKLILASVLLFSWLQTGAATQQLPTQNEWWYSVCRGSRLNQAMVWSPPHANDFLDPINSPWDGLMHQELAQWGYAESERSQLCDFGTFWGLGRAFASLGIDPRSNFNHGPNRCFRVSHGDPTSKQPDGRPWPISEQTYISPDGRSNRVTGAFSDIGVNPDTGVVFFMSRRSALESSKTLWRQDPPSWRDLPALRSSSDFAWAFWNRVPHFTPITAFWSVSINNRQTLNILNLAFKTYKPPLGQQKVNSIQDWPGTDFEITSKLTDNTVGSPNGIATGFFLAQHKRQLGGNKMIFKITVFKALQPVTDDDFPTIIFWVKDARNIHGDIDWAQSLNVSSVIGIDTVEGMEEPRVLRRSVDGKSVLREHVVRVGL</sequence>
<evidence type="ECO:0000256" key="1">
    <source>
        <dbReference type="SAM" id="SignalP"/>
    </source>
</evidence>
<evidence type="ECO:0000313" key="2">
    <source>
        <dbReference type="EMBL" id="KAG9193462.1"/>
    </source>
</evidence>
<reference evidence="2" key="1">
    <citation type="submission" date="2021-07" db="EMBL/GenBank/DDBJ databases">
        <title>Genome Resource of American Ginseng Black Spot Pathogen Alternaria panax.</title>
        <authorList>
            <person name="Qiu C."/>
            <person name="Wang W."/>
            <person name="Liu Z."/>
        </authorList>
    </citation>
    <scope>NUCLEOTIDE SEQUENCE</scope>
    <source>
        <strain evidence="2">BNCC115425</strain>
    </source>
</reference>
<name>A0AAD4NSX2_9PLEO</name>
<keyword evidence="3" id="KW-1185">Reference proteome</keyword>
<organism evidence="2 3">
    <name type="scientific">Alternaria panax</name>
    <dbReference type="NCBI Taxonomy" id="48097"/>
    <lineage>
        <taxon>Eukaryota</taxon>
        <taxon>Fungi</taxon>
        <taxon>Dikarya</taxon>
        <taxon>Ascomycota</taxon>
        <taxon>Pezizomycotina</taxon>
        <taxon>Dothideomycetes</taxon>
        <taxon>Pleosporomycetidae</taxon>
        <taxon>Pleosporales</taxon>
        <taxon>Pleosporineae</taxon>
        <taxon>Pleosporaceae</taxon>
        <taxon>Alternaria</taxon>
        <taxon>Alternaria sect. Panax</taxon>
    </lineage>
</organism>
<dbReference type="Proteomes" id="UP001199106">
    <property type="component" value="Unassembled WGS sequence"/>
</dbReference>
<dbReference type="EMBL" id="JAANER010000002">
    <property type="protein sequence ID" value="KAG9193462.1"/>
    <property type="molecule type" value="Genomic_DNA"/>
</dbReference>
<dbReference type="AlphaFoldDB" id="A0AAD4NSX2"/>
<gene>
    <name evidence="2" type="ORF">G6011_03497</name>
</gene>
<accession>A0AAD4NSX2</accession>
<feature type="chain" id="PRO_5041965417" evidence="1">
    <location>
        <begin position="20"/>
        <end position="372"/>
    </location>
</feature>
<keyword evidence="1" id="KW-0732">Signal</keyword>
<protein>
    <submittedName>
        <fullName evidence="2">Uncharacterized protein</fullName>
    </submittedName>
</protein>
<comment type="caution">
    <text evidence="2">The sequence shown here is derived from an EMBL/GenBank/DDBJ whole genome shotgun (WGS) entry which is preliminary data.</text>
</comment>
<feature type="signal peptide" evidence="1">
    <location>
        <begin position="1"/>
        <end position="19"/>
    </location>
</feature>
<proteinExistence type="predicted"/>
<evidence type="ECO:0000313" key="3">
    <source>
        <dbReference type="Proteomes" id="UP001199106"/>
    </source>
</evidence>